<evidence type="ECO:0000256" key="3">
    <source>
        <dbReference type="PROSITE-ProRule" id="PRU00221"/>
    </source>
</evidence>
<accession>A0AAD9PJ61</accession>
<protein>
    <submittedName>
        <fullName evidence="6">Bifunctional WD40-YVTN repeat-like-containing domain superfamily/Histone-binding protein RBBP4</fullName>
    </submittedName>
</protein>
<dbReference type="InterPro" id="IPR051972">
    <property type="entry name" value="Glutamate-rich_WD_repeat"/>
</dbReference>
<comment type="caution">
    <text evidence="6">The sequence shown here is derived from an EMBL/GenBank/DDBJ whole genome shotgun (WGS) entry which is preliminary data.</text>
</comment>
<feature type="domain" description="Histone-binding protein RBBP4-like N-terminal" evidence="5">
    <location>
        <begin position="49"/>
        <end position="114"/>
    </location>
</feature>
<evidence type="ECO:0000256" key="1">
    <source>
        <dbReference type="ARBA" id="ARBA00022574"/>
    </source>
</evidence>
<keyword evidence="1 3" id="KW-0853">WD repeat</keyword>
<dbReference type="KEGG" id="bdw:94337425"/>
<dbReference type="Proteomes" id="UP001214638">
    <property type="component" value="Unassembled WGS sequence"/>
</dbReference>
<reference evidence="6" key="1">
    <citation type="journal article" date="2023" name="Nat. Microbiol.">
        <title>Babesia duncani multi-omics identifies virulence factors and drug targets.</title>
        <authorList>
            <person name="Singh P."/>
            <person name="Lonardi S."/>
            <person name="Liang Q."/>
            <person name="Vydyam P."/>
            <person name="Khabirova E."/>
            <person name="Fang T."/>
            <person name="Gihaz S."/>
            <person name="Thekkiniath J."/>
            <person name="Munshi M."/>
            <person name="Abel S."/>
            <person name="Ciampossin L."/>
            <person name="Batugedara G."/>
            <person name="Gupta M."/>
            <person name="Lu X.M."/>
            <person name="Lenz T."/>
            <person name="Chakravarty S."/>
            <person name="Cornillot E."/>
            <person name="Hu Y."/>
            <person name="Ma W."/>
            <person name="Gonzalez L.M."/>
            <person name="Sanchez S."/>
            <person name="Estrada K."/>
            <person name="Sanchez-Flores A."/>
            <person name="Montero E."/>
            <person name="Harb O.S."/>
            <person name="Le Roch K.G."/>
            <person name="Mamoun C.B."/>
        </authorList>
    </citation>
    <scope>NUCLEOTIDE SEQUENCE</scope>
    <source>
        <strain evidence="6">WA1</strain>
    </source>
</reference>
<evidence type="ECO:0000256" key="4">
    <source>
        <dbReference type="SAM" id="MobiDB-lite"/>
    </source>
</evidence>
<dbReference type="EMBL" id="JALLKP010000004">
    <property type="protein sequence ID" value="KAK2195452.1"/>
    <property type="molecule type" value="Genomic_DNA"/>
</dbReference>
<sequence>MSMEDLGDHMDEMVDSSDASDYEENGDDELTKLVWRKSDRPLEKDEILQVAPGCYAMLHTIIPNWSCLSFDILKDDLGACRLSFPHTSYIVTGTQPDASHATQSLIHVMKWSNMTQNEGDEDDDEIDDSTSNKFYSNSIAHNGIVNRIRTCPQSNRLVCTMAETSLVHVWDINSQLEALKNNTEIEKSIQEPLFTCTLHKNEGYALGWNSQKIGLLASGDNDGLIVRWDPIQGGWNNEACFKAPASIEDIEWRPGEEHLFASACCDGFVRIHDIRMPSPVSTIMVTNGPILDVNALSWNPTQTNLLATGDEIGQCNVYDIRFSNAGVAQLKWHREAITSVSWHPSDASVVACSSRDDSISIWDLSIESENVANDLENKDIPHQLMFIHMGQVEITEIKFHPQIPGMVISTAVDGFNAFKCSNID</sequence>
<keyword evidence="7" id="KW-1185">Reference proteome</keyword>
<dbReference type="AlphaFoldDB" id="A0AAD9PJ61"/>
<evidence type="ECO:0000313" key="6">
    <source>
        <dbReference type="EMBL" id="KAK2195452.1"/>
    </source>
</evidence>
<gene>
    <name evidence="6" type="ORF">BdWA1_003128</name>
</gene>
<feature type="compositionally biased region" description="Acidic residues" evidence="4">
    <location>
        <begin position="13"/>
        <end position="25"/>
    </location>
</feature>
<feature type="repeat" description="WD" evidence="3">
    <location>
        <begin position="330"/>
        <end position="365"/>
    </location>
</feature>
<proteinExistence type="predicted"/>
<organism evidence="6 7">
    <name type="scientific">Babesia duncani</name>
    <dbReference type="NCBI Taxonomy" id="323732"/>
    <lineage>
        <taxon>Eukaryota</taxon>
        <taxon>Sar</taxon>
        <taxon>Alveolata</taxon>
        <taxon>Apicomplexa</taxon>
        <taxon>Aconoidasida</taxon>
        <taxon>Piroplasmida</taxon>
        <taxon>Babesiidae</taxon>
        <taxon>Babesia</taxon>
    </lineage>
</organism>
<keyword evidence="2" id="KW-0677">Repeat</keyword>
<evidence type="ECO:0000256" key="2">
    <source>
        <dbReference type="ARBA" id="ARBA00022737"/>
    </source>
</evidence>
<dbReference type="Gene3D" id="2.130.10.10">
    <property type="entry name" value="YVTN repeat-like/Quinoprotein amine dehydrogenase"/>
    <property type="match status" value="1"/>
</dbReference>
<dbReference type="SMART" id="SM00320">
    <property type="entry name" value="WD40"/>
    <property type="match status" value="5"/>
</dbReference>
<dbReference type="GO" id="GO:0042254">
    <property type="term" value="P:ribosome biogenesis"/>
    <property type="evidence" value="ECO:0007669"/>
    <property type="project" value="TreeGrafter"/>
</dbReference>
<dbReference type="SUPFAM" id="SSF50978">
    <property type="entry name" value="WD40 repeat-like"/>
    <property type="match status" value="1"/>
</dbReference>
<dbReference type="InterPro" id="IPR001680">
    <property type="entry name" value="WD40_rpt"/>
</dbReference>
<name>A0AAD9PJ61_9APIC</name>
<dbReference type="GO" id="GO:0005730">
    <property type="term" value="C:nucleolus"/>
    <property type="evidence" value="ECO:0007669"/>
    <property type="project" value="TreeGrafter"/>
</dbReference>
<dbReference type="RefSeq" id="XP_067802295.1">
    <property type="nucleotide sequence ID" value="XM_067948144.1"/>
</dbReference>
<evidence type="ECO:0000313" key="7">
    <source>
        <dbReference type="Proteomes" id="UP001214638"/>
    </source>
</evidence>
<dbReference type="PANTHER" id="PTHR45903:SF1">
    <property type="entry name" value="GLUTAMATE-RICH WD REPEAT-CONTAINING PROTEIN 1"/>
    <property type="match status" value="1"/>
</dbReference>
<dbReference type="Pfam" id="PF00400">
    <property type="entry name" value="WD40"/>
    <property type="match status" value="1"/>
</dbReference>
<dbReference type="PROSITE" id="PS50294">
    <property type="entry name" value="WD_REPEATS_REGION"/>
    <property type="match status" value="1"/>
</dbReference>
<dbReference type="InterPro" id="IPR036322">
    <property type="entry name" value="WD40_repeat_dom_sf"/>
</dbReference>
<dbReference type="GeneID" id="94337425"/>
<dbReference type="InterPro" id="IPR022052">
    <property type="entry name" value="Histone-bd_RBBP4-like_N"/>
</dbReference>
<feature type="compositionally biased region" description="Basic and acidic residues" evidence="4">
    <location>
        <begin position="1"/>
        <end position="12"/>
    </location>
</feature>
<evidence type="ECO:0000259" key="5">
    <source>
        <dbReference type="Pfam" id="PF12265"/>
    </source>
</evidence>
<dbReference type="Pfam" id="PF12265">
    <property type="entry name" value="CAF1C_H4-bd"/>
    <property type="match status" value="1"/>
</dbReference>
<dbReference type="PANTHER" id="PTHR45903">
    <property type="entry name" value="GLUTAMATE-RICH WD REPEAT-CONTAINING PROTEIN 1"/>
    <property type="match status" value="1"/>
</dbReference>
<dbReference type="PROSITE" id="PS50082">
    <property type="entry name" value="WD_REPEATS_2"/>
    <property type="match status" value="1"/>
</dbReference>
<feature type="region of interest" description="Disordered" evidence="4">
    <location>
        <begin position="1"/>
        <end position="25"/>
    </location>
</feature>
<dbReference type="InterPro" id="IPR015943">
    <property type="entry name" value="WD40/YVTN_repeat-like_dom_sf"/>
</dbReference>